<protein>
    <recommendedName>
        <fullName evidence="4">DUF5067 domain-containing protein</fullName>
    </recommendedName>
</protein>
<evidence type="ECO:0000256" key="1">
    <source>
        <dbReference type="SAM" id="Phobius"/>
    </source>
</evidence>
<organism evidence="2 3">
    <name type="scientific">Candidatus Enterococcus mangumiae</name>
    <dbReference type="NCBI Taxonomy" id="2230878"/>
    <lineage>
        <taxon>Bacteria</taxon>
        <taxon>Bacillati</taxon>
        <taxon>Bacillota</taxon>
        <taxon>Bacilli</taxon>
        <taxon>Lactobacillales</taxon>
        <taxon>Enterococcaceae</taxon>
        <taxon>Enterococcus</taxon>
    </lineage>
</organism>
<feature type="transmembrane region" description="Helical" evidence="1">
    <location>
        <begin position="23"/>
        <end position="41"/>
    </location>
</feature>
<evidence type="ECO:0000313" key="2">
    <source>
        <dbReference type="EMBL" id="WYJ81455.1"/>
    </source>
</evidence>
<proteinExistence type="predicted"/>
<keyword evidence="1" id="KW-1133">Transmembrane helix</keyword>
<reference evidence="2 3" key="2">
    <citation type="submission" date="2024-03" db="EMBL/GenBank/DDBJ databases">
        <title>The Genome Sequence of Enterococcus sp. DIV1094.</title>
        <authorList>
            <consortium name="The Broad Institute Genomics Platform"/>
            <consortium name="The Broad Institute Microbial Omics Core"/>
            <consortium name="The Broad Institute Genomic Center for Infectious Diseases"/>
            <person name="Earl A."/>
            <person name="Manson A."/>
            <person name="Gilmore M."/>
            <person name="Schwartman J."/>
            <person name="Shea T."/>
            <person name="Abouelleil A."/>
            <person name="Cao P."/>
            <person name="Chapman S."/>
            <person name="Cusick C."/>
            <person name="Young S."/>
            <person name="Neafsey D."/>
            <person name="Nusbaum C."/>
            <person name="Birren B."/>
        </authorList>
    </citation>
    <scope>NUCLEOTIDE SEQUENCE [LARGE SCALE GENOMIC DNA]</scope>
    <source>
        <strain evidence="2 3">DIV1094</strain>
    </source>
</reference>
<dbReference type="Proteomes" id="UP000664360">
    <property type="component" value="Chromosome"/>
</dbReference>
<name>A0ABZ2T210_9ENTE</name>
<gene>
    <name evidence="2" type="ORF">DOK79_003040</name>
</gene>
<evidence type="ECO:0008006" key="4">
    <source>
        <dbReference type="Google" id="ProtNLM"/>
    </source>
</evidence>
<accession>A0ABZ2T210</accession>
<keyword evidence="1" id="KW-0472">Membrane</keyword>
<dbReference type="EMBL" id="CP147250">
    <property type="protein sequence ID" value="WYJ81455.1"/>
    <property type="molecule type" value="Genomic_DNA"/>
</dbReference>
<keyword evidence="1" id="KW-0812">Transmembrane</keyword>
<reference evidence="2 3" key="1">
    <citation type="submission" date="2021-03" db="EMBL/GenBank/DDBJ databases">
        <authorList>
            <person name="Gilmore M.S."/>
            <person name="Schwartzman J."/>
            <person name="Van Tyne D."/>
            <person name="Martin M."/>
            <person name="Earl A.M."/>
            <person name="Manson A.L."/>
            <person name="Straub T."/>
            <person name="Salamzade R."/>
            <person name="Saavedra J."/>
            <person name="Lebreton F."/>
            <person name="Prichula J."/>
            <person name="Schaufler K."/>
            <person name="Gaca A."/>
            <person name="Sgardioli B."/>
            <person name="Wagenaar J."/>
            <person name="Strong T."/>
        </authorList>
    </citation>
    <scope>NUCLEOTIDE SEQUENCE [LARGE SCALE GENOMIC DNA]</scope>
    <source>
        <strain evidence="2 3">DIV1094</strain>
    </source>
</reference>
<sequence>MNIITQETPTAIEKNEQKKKKRLLVLVLLLLALVAIGWYWYTNNQPTQILSDGFPEIKNAEKMTGEQLKKYANQAVDESNVTINVYPEVNINADGKTGNIWIQNLPTNRYGQQAILSVKDSQEKLYETGLLEPGYEVTELTLTKNLSSGEHPGVVELEFYDLDNKKLMGKTTVDVMIHVNE</sequence>
<keyword evidence="3" id="KW-1185">Reference proteome</keyword>
<dbReference type="RefSeq" id="WP_206859162.1">
    <property type="nucleotide sequence ID" value="NZ_CP147250.1"/>
</dbReference>
<evidence type="ECO:0000313" key="3">
    <source>
        <dbReference type="Proteomes" id="UP000664360"/>
    </source>
</evidence>